<name>A0AAD4X4B6_9MAGN</name>
<dbReference type="PANTHER" id="PTHR47926:SF406">
    <property type="entry name" value="REPEAT (PPR) SUPERFAMILY PROTEIN, PUTATIVE-RELATED"/>
    <property type="match status" value="1"/>
</dbReference>
<comment type="caution">
    <text evidence="3">The sequence shown here is derived from an EMBL/GenBank/DDBJ whole genome shotgun (WGS) entry which is preliminary data.</text>
</comment>
<dbReference type="Pfam" id="PF01535">
    <property type="entry name" value="PPR"/>
    <property type="match status" value="3"/>
</dbReference>
<dbReference type="PROSITE" id="PS51375">
    <property type="entry name" value="PPR"/>
    <property type="match status" value="10"/>
</dbReference>
<dbReference type="FunFam" id="1.25.40.10:FF:000031">
    <property type="entry name" value="Pentatricopeptide repeat-containing protein mitochondrial"/>
    <property type="match status" value="1"/>
</dbReference>
<feature type="repeat" description="PPR" evidence="2">
    <location>
        <begin position="122"/>
        <end position="152"/>
    </location>
</feature>
<feature type="repeat" description="PPR" evidence="2">
    <location>
        <begin position="456"/>
        <end position="490"/>
    </location>
</feature>
<dbReference type="FunFam" id="1.25.40.10:FF:000669">
    <property type="entry name" value="Pentatricopeptide repeat-containing protein At4g33990"/>
    <property type="match status" value="1"/>
</dbReference>
<dbReference type="PANTHER" id="PTHR47926">
    <property type="entry name" value="PENTATRICOPEPTIDE REPEAT-CONTAINING PROTEIN"/>
    <property type="match status" value="1"/>
</dbReference>
<feature type="repeat" description="PPR" evidence="2">
    <location>
        <begin position="153"/>
        <end position="187"/>
    </location>
</feature>
<dbReference type="InterPro" id="IPR011990">
    <property type="entry name" value="TPR-like_helical_dom_sf"/>
</dbReference>
<dbReference type="NCBIfam" id="TIGR00756">
    <property type="entry name" value="PPR"/>
    <property type="match status" value="8"/>
</dbReference>
<dbReference type="InterPro" id="IPR046849">
    <property type="entry name" value="E2_motif"/>
</dbReference>
<dbReference type="SUPFAM" id="SSF48452">
    <property type="entry name" value="TPR-like"/>
    <property type="match status" value="1"/>
</dbReference>
<organism evidence="3 4">
    <name type="scientific">Papaver atlanticum</name>
    <dbReference type="NCBI Taxonomy" id="357466"/>
    <lineage>
        <taxon>Eukaryota</taxon>
        <taxon>Viridiplantae</taxon>
        <taxon>Streptophyta</taxon>
        <taxon>Embryophyta</taxon>
        <taxon>Tracheophyta</taxon>
        <taxon>Spermatophyta</taxon>
        <taxon>Magnoliopsida</taxon>
        <taxon>Ranunculales</taxon>
        <taxon>Papaveraceae</taxon>
        <taxon>Papaveroideae</taxon>
        <taxon>Papaver</taxon>
    </lineage>
</organism>
<dbReference type="FunFam" id="1.25.40.10:FF:000073">
    <property type="entry name" value="Pentatricopeptide repeat-containing protein chloroplastic"/>
    <property type="match status" value="1"/>
</dbReference>
<feature type="repeat" description="PPR" evidence="2">
    <location>
        <begin position="658"/>
        <end position="692"/>
    </location>
</feature>
<dbReference type="Pfam" id="PF20430">
    <property type="entry name" value="Eplus_motif"/>
    <property type="match status" value="1"/>
</dbReference>
<feature type="repeat" description="PPR" evidence="2">
    <location>
        <begin position="254"/>
        <end position="288"/>
    </location>
</feature>
<keyword evidence="4" id="KW-1185">Reference proteome</keyword>
<evidence type="ECO:0000313" key="3">
    <source>
        <dbReference type="EMBL" id="KAI3839743.1"/>
    </source>
</evidence>
<reference evidence="3" key="1">
    <citation type="submission" date="2022-04" db="EMBL/GenBank/DDBJ databases">
        <title>A functionally conserved STORR gene fusion in Papaver species that diverged 16.8 million years ago.</title>
        <authorList>
            <person name="Catania T."/>
        </authorList>
    </citation>
    <scope>NUCLEOTIDE SEQUENCE</scope>
    <source>
        <strain evidence="3">S-188037</strain>
    </source>
</reference>
<dbReference type="FunFam" id="1.25.40.10:FF:000366">
    <property type="entry name" value="Pentatricopeptide (PPR) repeat-containing protein"/>
    <property type="match status" value="1"/>
</dbReference>
<dbReference type="InterPro" id="IPR046960">
    <property type="entry name" value="PPR_At4g14850-like_plant"/>
</dbReference>
<dbReference type="GO" id="GO:0003723">
    <property type="term" value="F:RNA binding"/>
    <property type="evidence" value="ECO:0007669"/>
    <property type="project" value="InterPro"/>
</dbReference>
<dbReference type="Gene3D" id="1.25.40.10">
    <property type="entry name" value="Tetratricopeptide repeat domain"/>
    <property type="match status" value="7"/>
</dbReference>
<dbReference type="InterPro" id="IPR002885">
    <property type="entry name" value="PPR_rpt"/>
</dbReference>
<evidence type="ECO:0000256" key="2">
    <source>
        <dbReference type="PROSITE-ProRule" id="PRU00708"/>
    </source>
</evidence>
<evidence type="ECO:0000256" key="1">
    <source>
        <dbReference type="ARBA" id="ARBA00022737"/>
    </source>
</evidence>
<keyword evidence="1" id="KW-0677">Repeat</keyword>
<dbReference type="FunFam" id="1.25.40.10:FF:000670">
    <property type="entry name" value="Pentatricopeptide repeat-containing protein"/>
    <property type="match status" value="1"/>
</dbReference>
<gene>
    <name evidence="3" type="ORF">MKW98_010048</name>
</gene>
<protein>
    <submittedName>
        <fullName evidence="3">Uncharacterized protein</fullName>
    </submittedName>
</protein>
<feature type="repeat" description="PPR" evidence="2">
    <location>
        <begin position="355"/>
        <end position="389"/>
    </location>
</feature>
<dbReference type="InterPro" id="IPR046848">
    <property type="entry name" value="E_motif"/>
</dbReference>
<dbReference type="EMBL" id="JAJJMB010017331">
    <property type="protein sequence ID" value="KAI3839743.1"/>
    <property type="molecule type" value="Genomic_DNA"/>
</dbReference>
<feature type="repeat" description="PPR" evidence="2">
    <location>
        <begin position="526"/>
        <end position="556"/>
    </location>
</feature>
<proteinExistence type="predicted"/>
<dbReference type="Pfam" id="PF20431">
    <property type="entry name" value="E_motif"/>
    <property type="match status" value="1"/>
</dbReference>
<dbReference type="FunFam" id="1.25.40.10:FF:000196">
    <property type="entry name" value="Pentatricopeptide repeat-containing protein At4g14850"/>
    <property type="match status" value="1"/>
</dbReference>
<feature type="repeat" description="PPR" evidence="2">
    <location>
        <begin position="627"/>
        <end position="657"/>
    </location>
</feature>
<dbReference type="Proteomes" id="UP001202328">
    <property type="component" value="Unassembled WGS sequence"/>
</dbReference>
<accession>A0AAD4X4B6</accession>
<sequence>MVKLGIKSLRVHYRREHPSLYRTNTTSSYSSFKTFTISAFLSNTVKSDQAKPTTKITNFSQIFQECSNKKLLIHVGKQAHSQMITSGFVPTTFVINCLIHMYIKCSILDYASKVFDQMPNPDIVSSNAMVSGYARYGYMDLAHSVFNSMHVRDVISWNSLISGCVQNGYYTKPIVLFLQMGQMGIRPDHTTFSVILKSCSFLENLDLGIQMHCLIVQMGFDCDVVTGSALLDMYAKCKSLTDANCVFREMPLRNWVSWSAMVAGCVHNDQLLDSLELFKEMQREGIGVNQSTYASILRSCAGLSSLSLGSQMHAHTLKNNFGTDAIVGTATLDMYAKCNNLRDALRVLNSLPNHNLQSWNAIIVGHARNGQGFSALQLFRRMQITGVGMDEISFSGVFSACAAIQGDLEGLQMHGLAVKSGFDSNICVENAMLDMYGKCKSLAEARRVFDMLERRDLVSWNAIIAAYEQNGNEEETLLLFFRMIRSGMEPDQFTYGSVLKACAGWEAPNRGMEIHDRVIKSGLGSDMFVGSSLIDMYCKCGMIEEAKKLHERMGKQTVVSWNAMISGFSLQKQNENAQKLFSQMLDIGLTPDKFTYATVLDTCANMATIGLGKQIHAQIIKNELQKDVYISSTLIDMYSKCGNMEDSLLMFDKMHERDFVSWNAMICACAQHGLAEEAINVFENMKLENVKPSSASFVAVLRACGYMGWFEEGSRYFQSMVDDYGLEPQLEHYSCMVDIIGRSGRVKEALNMINEIPFGADVVVWRTLLSVCKIHGDVEVAKHAASSIMQLDPQDSAAYILLSNVYAEAGMWSEVSKMRKIMRERGMKKEPGCSWIEVKSKVHPFLVGDKSHPECVEIYNRLDTLIKEMRWIGYNPDKYLSFNDEEDEKEE</sequence>
<dbReference type="Pfam" id="PF13041">
    <property type="entry name" value="PPR_2"/>
    <property type="match status" value="5"/>
</dbReference>
<feature type="repeat" description="PPR" evidence="2">
    <location>
        <begin position="795"/>
        <end position="829"/>
    </location>
</feature>
<dbReference type="FunFam" id="1.25.40.10:FF:000442">
    <property type="entry name" value="Pentatricopeptide repeat-containing protein At3g49710"/>
    <property type="match status" value="1"/>
</dbReference>
<evidence type="ECO:0000313" key="4">
    <source>
        <dbReference type="Proteomes" id="UP001202328"/>
    </source>
</evidence>
<feature type="repeat" description="PPR" evidence="2">
    <location>
        <begin position="557"/>
        <end position="591"/>
    </location>
</feature>
<dbReference type="GO" id="GO:0009451">
    <property type="term" value="P:RNA modification"/>
    <property type="evidence" value="ECO:0007669"/>
    <property type="project" value="InterPro"/>
</dbReference>
<dbReference type="AlphaFoldDB" id="A0AAD4X4B6"/>